<feature type="transmembrane region" description="Helical" evidence="5">
    <location>
        <begin position="36"/>
        <end position="63"/>
    </location>
</feature>
<dbReference type="Proteomes" id="UP001202328">
    <property type="component" value="Unassembled WGS sequence"/>
</dbReference>
<comment type="subcellular location">
    <subcellularLocation>
        <location evidence="1">Membrane</location>
        <topology evidence="1">Single-pass membrane protein</topology>
    </subcellularLocation>
</comment>
<dbReference type="AlphaFoldDB" id="A0AAD4XTY0"/>
<dbReference type="Gene3D" id="2.60.40.1820">
    <property type="match status" value="1"/>
</dbReference>
<protein>
    <recommendedName>
        <fullName evidence="6">Late embryogenesis abundant protein LEA-2 subgroup domain-containing protein</fullName>
    </recommendedName>
</protein>
<evidence type="ECO:0000313" key="7">
    <source>
        <dbReference type="EMBL" id="KAI3944594.1"/>
    </source>
</evidence>
<keyword evidence="2 5" id="KW-0812">Transmembrane</keyword>
<keyword evidence="8" id="KW-1185">Reference proteome</keyword>
<keyword evidence="3 5" id="KW-1133">Transmembrane helix</keyword>
<dbReference type="Pfam" id="PF03168">
    <property type="entry name" value="LEA_2"/>
    <property type="match status" value="1"/>
</dbReference>
<proteinExistence type="predicted"/>
<dbReference type="GO" id="GO:0098542">
    <property type="term" value="P:defense response to other organism"/>
    <property type="evidence" value="ECO:0007669"/>
    <property type="project" value="InterPro"/>
</dbReference>
<evidence type="ECO:0000313" key="8">
    <source>
        <dbReference type="Proteomes" id="UP001202328"/>
    </source>
</evidence>
<dbReference type="SUPFAM" id="SSF117070">
    <property type="entry name" value="LEA14-like"/>
    <property type="match status" value="1"/>
</dbReference>
<comment type="caution">
    <text evidence="7">The sequence shown here is derived from an EMBL/GenBank/DDBJ whole genome shotgun (WGS) entry which is preliminary data.</text>
</comment>
<dbReference type="InterPro" id="IPR004864">
    <property type="entry name" value="LEA_2"/>
</dbReference>
<accession>A0AAD4XTY0</accession>
<evidence type="ECO:0000256" key="2">
    <source>
        <dbReference type="ARBA" id="ARBA00022692"/>
    </source>
</evidence>
<evidence type="ECO:0000256" key="5">
    <source>
        <dbReference type="SAM" id="Phobius"/>
    </source>
</evidence>
<evidence type="ECO:0000256" key="4">
    <source>
        <dbReference type="ARBA" id="ARBA00023136"/>
    </source>
</evidence>
<dbReference type="GO" id="GO:0016020">
    <property type="term" value="C:membrane"/>
    <property type="evidence" value="ECO:0007669"/>
    <property type="project" value="UniProtKB-SubCell"/>
</dbReference>
<evidence type="ECO:0000256" key="1">
    <source>
        <dbReference type="ARBA" id="ARBA00004167"/>
    </source>
</evidence>
<dbReference type="PANTHER" id="PTHR31234">
    <property type="entry name" value="LATE EMBRYOGENESIS ABUNDANT (LEA) HYDROXYPROLINE-RICH GLYCOPROTEIN FAMILY"/>
    <property type="match status" value="1"/>
</dbReference>
<name>A0AAD4XTY0_9MAGN</name>
<gene>
    <name evidence="7" type="ORF">MKW98_021052</name>
</gene>
<dbReference type="InterPro" id="IPR044839">
    <property type="entry name" value="NDR1-like"/>
</dbReference>
<dbReference type="PANTHER" id="PTHR31234:SF65">
    <property type="entry name" value="LATE EMBRYOGENESIS ABUNDANT PROTEIN, LEA_2 SUBGROUP"/>
    <property type="match status" value="1"/>
</dbReference>
<evidence type="ECO:0000256" key="3">
    <source>
        <dbReference type="ARBA" id="ARBA00022989"/>
    </source>
</evidence>
<keyword evidence="4 5" id="KW-0472">Membrane</keyword>
<reference evidence="7" key="1">
    <citation type="submission" date="2022-04" db="EMBL/GenBank/DDBJ databases">
        <title>A functionally conserved STORR gene fusion in Papaver species that diverged 16.8 million years ago.</title>
        <authorList>
            <person name="Catania T."/>
        </authorList>
    </citation>
    <scope>NUCLEOTIDE SEQUENCE</scope>
    <source>
        <strain evidence="7">S-188037</strain>
    </source>
</reference>
<sequence>MADDEEIRSLSAANGRFNSQENETNAKGLKLRRMKYVTCCGFCTATVLIVVAIFLTLLFTLFLRDPEIKMNKLTVVKLKFFDGTTIPDPKFNVSLVADVSMKNPNAATFKYGNSTTVIYHRGNQIGEIPIPPGRAKPRRTQQMDLPFELDTARLYSTPDIQSDAVSGVMNMTSKTRVVDNDREQLHLYNPRTTEVRPMVVRGINTDNSRESYVESIVSVGSGTYLKKPITDGVVKNSERQRLR</sequence>
<dbReference type="EMBL" id="JAJJMB010004025">
    <property type="protein sequence ID" value="KAI3944594.1"/>
    <property type="molecule type" value="Genomic_DNA"/>
</dbReference>
<feature type="domain" description="Late embryogenesis abundant protein LEA-2 subgroup" evidence="6">
    <location>
        <begin position="99"/>
        <end position="175"/>
    </location>
</feature>
<organism evidence="7 8">
    <name type="scientific">Papaver atlanticum</name>
    <dbReference type="NCBI Taxonomy" id="357466"/>
    <lineage>
        <taxon>Eukaryota</taxon>
        <taxon>Viridiplantae</taxon>
        <taxon>Streptophyta</taxon>
        <taxon>Embryophyta</taxon>
        <taxon>Tracheophyta</taxon>
        <taxon>Spermatophyta</taxon>
        <taxon>Magnoliopsida</taxon>
        <taxon>Ranunculales</taxon>
        <taxon>Papaveraceae</taxon>
        <taxon>Papaveroideae</taxon>
        <taxon>Papaver</taxon>
    </lineage>
</organism>
<evidence type="ECO:0000259" key="6">
    <source>
        <dbReference type="Pfam" id="PF03168"/>
    </source>
</evidence>